<accession>A0ACC2E5R3</accession>
<name>A0ACC2E5R3_DIPCM</name>
<dbReference type="Proteomes" id="UP001162992">
    <property type="component" value="Chromosome 3"/>
</dbReference>
<evidence type="ECO:0000313" key="2">
    <source>
        <dbReference type="Proteomes" id="UP001162992"/>
    </source>
</evidence>
<comment type="caution">
    <text evidence="1">The sequence shown here is derived from an EMBL/GenBank/DDBJ whole genome shotgun (WGS) entry which is preliminary data.</text>
</comment>
<reference evidence="2" key="1">
    <citation type="journal article" date="2024" name="Proc. Natl. Acad. Sci. U.S.A.">
        <title>Extraordinary preservation of gene collinearity over three hundred million years revealed in homosporous lycophytes.</title>
        <authorList>
            <person name="Li C."/>
            <person name="Wickell D."/>
            <person name="Kuo L.Y."/>
            <person name="Chen X."/>
            <person name="Nie B."/>
            <person name="Liao X."/>
            <person name="Peng D."/>
            <person name="Ji J."/>
            <person name="Jenkins J."/>
            <person name="Williams M."/>
            <person name="Shu S."/>
            <person name="Plott C."/>
            <person name="Barry K."/>
            <person name="Rajasekar S."/>
            <person name="Grimwood J."/>
            <person name="Han X."/>
            <person name="Sun S."/>
            <person name="Hou Z."/>
            <person name="He W."/>
            <person name="Dai G."/>
            <person name="Sun C."/>
            <person name="Schmutz J."/>
            <person name="Leebens-Mack J.H."/>
            <person name="Li F.W."/>
            <person name="Wang L."/>
        </authorList>
    </citation>
    <scope>NUCLEOTIDE SEQUENCE [LARGE SCALE GENOMIC DNA]</scope>
    <source>
        <strain evidence="2">cv. PW_Plant_1</strain>
    </source>
</reference>
<protein>
    <submittedName>
        <fullName evidence="1">Uncharacterized protein</fullName>
    </submittedName>
</protein>
<sequence>MATGGAMKRLWLLRNGPRSCLIPSFSNNLQQTLSNMLLLPQPACRNVVSDAGSAAASNDRPINSSGERSNKKDSSSSHGAERTYGEVQRTPGRVAEEAYKSHESSSSSQDSETLESTGFDMSKRTRPSGEE</sequence>
<organism evidence="1 2">
    <name type="scientific">Diphasiastrum complanatum</name>
    <name type="common">Issler's clubmoss</name>
    <name type="synonym">Lycopodium complanatum</name>
    <dbReference type="NCBI Taxonomy" id="34168"/>
    <lineage>
        <taxon>Eukaryota</taxon>
        <taxon>Viridiplantae</taxon>
        <taxon>Streptophyta</taxon>
        <taxon>Embryophyta</taxon>
        <taxon>Tracheophyta</taxon>
        <taxon>Lycopodiopsida</taxon>
        <taxon>Lycopodiales</taxon>
        <taxon>Lycopodiaceae</taxon>
        <taxon>Lycopodioideae</taxon>
        <taxon>Diphasiastrum</taxon>
    </lineage>
</organism>
<evidence type="ECO:0000313" key="1">
    <source>
        <dbReference type="EMBL" id="KAJ7561742.1"/>
    </source>
</evidence>
<keyword evidence="2" id="KW-1185">Reference proteome</keyword>
<dbReference type="EMBL" id="CM055094">
    <property type="protein sequence ID" value="KAJ7561742.1"/>
    <property type="molecule type" value="Genomic_DNA"/>
</dbReference>
<proteinExistence type="predicted"/>
<gene>
    <name evidence="1" type="ORF">O6H91_03G039400</name>
</gene>